<evidence type="ECO:0008006" key="4">
    <source>
        <dbReference type="Google" id="ProtNLM"/>
    </source>
</evidence>
<organism evidence="2 3">
    <name type="scientific">Candidatus Buchananbacteria bacterium RIFCSPHIGHO2_01_FULL_39_14</name>
    <dbReference type="NCBI Taxonomy" id="1797532"/>
    <lineage>
        <taxon>Bacteria</taxon>
        <taxon>Candidatus Buchananiibacteriota</taxon>
    </lineage>
</organism>
<dbReference type="Pfam" id="PF04519">
    <property type="entry name" value="Bactofilin"/>
    <property type="match status" value="1"/>
</dbReference>
<protein>
    <recommendedName>
        <fullName evidence="4">Cell shape determination protein CcmA</fullName>
    </recommendedName>
</protein>
<dbReference type="Proteomes" id="UP000178930">
    <property type="component" value="Unassembled WGS sequence"/>
</dbReference>
<dbReference type="EMBL" id="MHIB01000015">
    <property type="protein sequence ID" value="OGY44542.1"/>
    <property type="molecule type" value="Genomic_DNA"/>
</dbReference>
<evidence type="ECO:0000313" key="3">
    <source>
        <dbReference type="Proteomes" id="UP000178930"/>
    </source>
</evidence>
<dbReference type="AlphaFoldDB" id="A0A1G1XX06"/>
<dbReference type="STRING" id="1797532.A2729_01760"/>
<name>A0A1G1XX06_9BACT</name>
<dbReference type="PANTHER" id="PTHR35024">
    <property type="entry name" value="HYPOTHETICAL CYTOSOLIC PROTEIN"/>
    <property type="match status" value="1"/>
</dbReference>
<comment type="similarity">
    <text evidence="1">Belongs to the bactofilin family.</text>
</comment>
<dbReference type="PANTHER" id="PTHR35024:SF4">
    <property type="entry name" value="POLYMER-FORMING CYTOSKELETAL PROTEIN"/>
    <property type="match status" value="1"/>
</dbReference>
<sequence>MFKKEMGSDEIETIIGPSVQVEGNFVANGDVVVEGMVSGSLKTEKNLRVGEGAKIFANITAANALIAGEVQGNIKIKENLELTSTAKVFGDIKTKVLSVSAGASLSGKCNAGEEKKAKLEKIEDWEKTEKQKTKNILPVNGEKI</sequence>
<gene>
    <name evidence="2" type="ORF">A2729_01760</name>
</gene>
<comment type="caution">
    <text evidence="2">The sequence shown here is derived from an EMBL/GenBank/DDBJ whole genome shotgun (WGS) entry which is preliminary data.</text>
</comment>
<dbReference type="InterPro" id="IPR007607">
    <property type="entry name" value="BacA/B"/>
</dbReference>
<evidence type="ECO:0000256" key="1">
    <source>
        <dbReference type="ARBA" id="ARBA00044755"/>
    </source>
</evidence>
<reference evidence="2 3" key="1">
    <citation type="journal article" date="2016" name="Nat. Commun.">
        <title>Thousands of microbial genomes shed light on interconnected biogeochemical processes in an aquifer system.</title>
        <authorList>
            <person name="Anantharaman K."/>
            <person name="Brown C.T."/>
            <person name="Hug L.A."/>
            <person name="Sharon I."/>
            <person name="Castelle C.J."/>
            <person name="Probst A.J."/>
            <person name="Thomas B.C."/>
            <person name="Singh A."/>
            <person name="Wilkins M.J."/>
            <person name="Karaoz U."/>
            <person name="Brodie E.L."/>
            <person name="Williams K.H."/>
            <person name="Hubbard S.S."/>
            <person name="Banfield J.F."/>
        </authorList>
    </citation>
    <scope>NUCLEOTIDE SEQUENCE [LARGE SCALE GENOMIC DNA]</scope>
</reference>
<accession>A0A1G1XX06</accession>
<evidence type="ECO:0000313" key="2">
    <source>
        <dbReference type="EMBL" id="OGY44542.1"/>
    </source>
</evidence>
<proteinExistence type="inferred from homology"/>